<evidence type="ECO:0000313" key="2">
    <source>
        <dbReference type="EMBL" id="OMI04717.1"/>
    </source>
</evidence>
<dbReference type="InterPro" id="IPR058409">
    <property type="entry name" value="DUF8096"/>
</dbReference>
<protein>
    <recommendedName>
        <fullName evidence="1">DUF8096 domain-containing protein</fullName>
    </recommendedName>
</protein>
<dbReference type="EMBL" id="MTJL01000024">
    <property type="protein sequence ID" value="OMI04717.1"/>
    <property type="molecule type" value="Genomic_DNA"/>
</dbReference>
<evidence type="ECO:0000259" key="1">
    <source>
        <dbReference type="Pfam" id="PF26372"/>
    </source>
</evidence>
<sequence>METDYEIKDYDPAIVYDYNQYPDVRHGRCDNCDYTLFKSSVKNGQFLRECRRCGMKKSI</sequence>
<accession>A0A1R1RKD3</accession>
<dbReference type="AlphaFoldDB" id="A0A1R1RKD3"/>
<dbReference type="RefSeq" id="WP_076762953.1">
    <property type="nucleotide sequence ID" value="NZ_JARMDZ010000007.1"/>
</dbReference>
<proteinExistence type="predicted"/>
<comment type="caution">
    <text evidence="2">The sequence shown here is derived from an EMBL/GenBank/DDBJ whole genome shotgun (WGS) entry which is preliminary data.</text>
</comment>
<name>A0A1R1RKD3_9BACI</name>
<evidence type="ECO:0000313" key="3">
    <source>
        <dbReference type="Proteomes" id="UP000187367"/>
    </source>
</evidence>
<dbReference type="Pfam" id="PF26372">
    <property type="entry name" value="DUF8096"/>
    <property type="match status" value="1"/>
</dbReference>
<feature type="domain" description="DUF8096" evidence="1">
    <location>
        <begin position="14"/>
        <end position="57"/>
    </location>
</feature>
<accession>A0A1R1QJ72</accession>
<organism evidence="2 3">
    <name type="scientific">Bacillus swezeyi</name>
    <dbReference type="NCBI Taxonomy" id="1925020"/>
    <lineage>
        <taxon>Bacteria</taxon>
        <taxon>Bacillati</taxon>
        <taxon>Bacillota</taxon>
        <taxon>Bacilli</taxon>
        <taxon>Bacillales</taxon>
        <taxon>Bacillaceae</taxon>
        <taxon>Bacillus</taxon>
    </lineage>
</organism>
<dbReference type="Proteomes" id="UP000187367">
    <property type="component" value="Unassembled WGS sequence"/>
</dbReference>
<keyword evidence="3" id="KW-1185">Reference proteome</keyword>
<dbReference type="OrthoDB" id="2679802at2"/>
<gene>
    <name evidence="2" type="ORF">BW143_12690</name>
</gene>
<reference evidence="2 3" key="1">
    <citation type="submission" date="2017-01" db="EMBL/GenBank/DDBJ databases">
        <title>Bacillus phylogenomics.</title>
        <authorList>
            <person name="Dunlap C."/>
        </authorList>
    </citation>
    <scope>NUCLEOTIDE SEQUENCE [LARGE SCALE GENOMIC DNA]</scope>
    <source>
        <strain evidence="2 3">NRRL B-41282</strain>
    </source>
</reference>